<proteinExistence type="predicted"/>
<organism evidence="1 2">
    <name type="scientific">Trichonephila clavata</name>
    <name type="common">Joro spider</name>
    <name type="synonym">Nephila clavata</name>
    <dbReference type="NCBI Taxonomy" id="2740835"/>
    <lineage>
        <taxon>Eukaryota</taxon>
        <taxon>Metazoa</taxon>
        <taxon>Ecdysozoa</taxon>
        <taxon>Arthropoda</taxon>
        <taxon>Chelicerata</taxon>
        <taxon>Arachnida</taxon>
        <taxon>Araneae</taxon>
        <taxon>Araneomorphae</taxon>
        <taxon>Entelegynae</taxon>
        <taxon>Araneoidea</taxon>
        <taxon>Nephilidae</taxon>
        <taxon>Trichonephila</taxon>
    </lineage>
</organism>
<name>A0A8X6JJQ7_TRICU</name>
<protein>
    <submittedName>
        <fullName evidence="1">Integrase catalytic domain-containing protein</fullName>
    </submittedName>
</protein>
<reference evidence="1" key="1">
    <citation type="submission" date="2020-07" db="EMBL/GenBank/DDBJ databases">
        <title>Multicomponent nature underlies the extraordinary mechanical properties of spider dragline silk.</title>
        <authorList>
            <person name="Kono N."/>
            <person name="Nakamura H."/>
            <person name="Mori M."/>
            <person name="Yoshida Y."/>
            <person name="Ohtoshi R."/>
            <person name="Malay A.D."/>
            <person name="Moran D.A.P."/>
            <person name="Tomita M."/>
            <person name="Numata K."/>
            <person name="Arakawa K."/>
        </authorList>
    </citation>
    <scope>NUCLEOTIDE SEQUENCE</scope>
</reference>
<dbReference type="SUPFAM" id="SSF53098">
    <property type="entry name" value="Ribonuclease H-like"/>
    <property type="match status" value="1"/>
</dbReference>
<accession>A0A8X6JJQ7</accession>
<dbReference type="OrthoDB" id="6424147at2759"/>
<dbReference type="AlphaFoldDB" id="A0A8X6JJQ7"/>
<sequence length="112" mass="12868">MEDLPESRVCPSSVFQRTGIDFASPFLMRCSKGRGSRNTKCYICVFVCPATKAVHLEVVSDLTSRAFIACLKRFVVRRGKISDIFCDQGTNFYGASRDLKREFRQFDERRCH</sequence>
<evidence type="ECO:0000313" key="1">
    <source>
        <dbReference type="EMBL" id="GFR09276.1"/>
    </source>
</evidence>
<dbReference type="Proteomes" id="UP000887116">
    <property type="component" value="Unassembled WGS sequence"/>
</dbReference>
<dbReference type="PANTHER" id="PTHR47331">
    <property type="entry name" value="PHD-TYPE DOMAIN-CONTAINING PROTEIN"/>
    <property type="match status" value="1"/>
</dbReference>
<gene>
    <name evidence="1" type="primary">AVEN_77341_1</name>
    <name evidence="1" type="ORF">TNCT_295251</name>
</gene>
<evidence type="ECO:0000313" key="2">
    <source>
        <dbReference type="Proteomes" id="UP000887116"/>
    </source>
</evidence>
<dbReference type="InterPro" id="IPR012337">
    <property type="entry name" value="RNaseH-like_sf"/>
</dbReference>
<comment type="caution">
    <text evidence="1">The sequence shown here is derived from an EMBL/GenBank/DDBJ whole genome shotgun (WGS) entry which is preliminary data.</text>
</comment>
<keyword evidence="2" id="KW-1185">Reference proteome</keyword>
<dbReference type="EMBL" id="BMAO01036244">
    <property type="protein sequence ID" value="GFR09276.1"/>
    <property type="molecule type" value="Genomic_DNA"/>
</dbReference>
<dbReference type="InterPro" id="IPR036397">
    <property type="entry name" value="RNaseH_sf"/>
</dbReference>
<dbReference type="GO" id="GO:0003676">
    <property type="term" value="F:nucleic acid binding"/>
    <property type="evidence" value="ECO:0007669"/>
    <property type="project" value="InterPro"/>
</dbReference>
<dbReference type="Gene3D" id="3.30.420.10">
    <property type="entry name" value="Ribonuclease H-like superfamily/Ribonuclease H"/>
    <property type="match status" value="1"/>
</dbReference>